<name>A0AAV8W1N7_9CUCU</name>
<keyword evidence="4" id="KW-0576">Peroxisome</keyword>
<dbReference type="GO" id="GO:0016405">
    <property type="term" value="F:CoA-ligase activity"/>
    <property type="evidence" value="ECO:0007669"/>
    <property type="project" value="TreeGrafter"/>
</dbReference>
<evidence type="ECO:0000259" key="6">
    <source>
        <dbReference type="Pfam" id="PF13193"/>
    </source>
</evidence>
<dbReference type="InterPro" id="IPR045851">
    <property type="entry name" value="AMP-bd_C_sf"/>
</dbReference>
<dbReference type="Gene3D" id="3.40.50.12780">
    <property type="entry name" value="N-terminal domain of ligase-like"/>
    <property type="match status" value="1"/>
</dbReference>
<dbReference type="Proteomes" id="UP001159042">
    <property type="component" value="Unassembled WGS sequence"/>
</dbReference>
<evidence type="ECO:0000256" key="3">
    <source>
        <dbReference type="ARBA" id="ARBA00022598"/>
    </source>
</evidence>
<dbReference type="Gene3D" id="3.30.300.30">
    <property type="match status" value="1"/>
</dbReference>
<gene>
    <name evidence="7" type="ORF">NQ315_006516</name>
</gene>
<evidence type="ECO:0000313" key="7">
    <source>
        <dbReference type="EMBL" id="KAJ8919986.1"/>
    </source>
</evidence>
<dbReference type="Pfam" id="PF13193">
    <property type="entry name" value="AMP-binding_C"/>
    <property type="match status" value="1"/>
</dbReference>
<evidence type="ECO:0000313" key="8">
    <source>
        <dbReference type="Proteomes" id="UP001159042"/>
    </source>
</evidence>
<organism evidence="7 8">
    <name type="scientific">Exocentrus adspersus</name>
    <dbReference type="NCBI Taxonomy" id="1586481"/>
    <lineage>
        <taxon>Eukaryota</taxon>
        <taxon>Metazoa</taxon>
        <taxon>Ecdysozoa</taxon>
        <taxon>Arthropoda</taxon>
        <taxon>Hexapoda</taxon>
        <taxon>Insecta</taxon>
        <taxon>Pterygota</taxon>
        <taxon>Neoptera</taxon>
        <taxon>Endopterygota</taxon>
        <taxon>Coleoptera</taxon>
        <taxon>Polyphaga</taxon>
        <taxon>Cucujiformia</taxon>
        <taxon>Chrysomeloidea</taxon>
        <taxon>Cerambycidae</taxon>
        <taxon>Lamiinae</taxon>
        <taxon>Acanthocinini</taxon>
        <taxon>Exocentrus</taxon>
    </lineage>
</organism>
<dbReference type="Pfam" id="PF00501">
    <property type="entry name" value="AMP-binding"/>
    <property type="match status" value="1"/>
</dbReference>
<dbReference type="InterPro" id="IPR000873">
    <property type="entry name" value="AMP-dep_synth/lig_dom"/>
</dbReference>
<sequence>MNNVKLAPYKRSSSMKSVVDTMDTRISTNIGGLGRRYYDQLSQDLDKIIQVDVTNGVTETKGSVRGRAIQLALEMRSRGVSENDVIVIVSRTHADQTVVVLASLFLGAIVAPLNPEFSYKESLELVKKLKPKMCFCDIRMVSQMERIMPMLSHAAELIHFGEKSGSCVPFSKLFAHKESEYFQPVFIENPVITVAFILPTQGTTGNPKLICLSHQNVFGQTALLLHIFNYPDKIISFFPLCWIIQTALTCASFEANVMRILPGAFTERSACKIIHDFEVGYAIFGTDYAMKLISNVAIKARILSLPDFIESNNFGAKFDFNLNCLKCIMIGTVNTTKYDIQQLKTLMPHVKYLQCYCLTETGLIAASTIRNYAESLEKPDSVGQILCNGKIKIMDLDSRENAGPDRFGELYFKGDGMMLGYFKETDKTLAAMEKGYFKTGDVAMYDEEGWLYVQGRLEDVITRDDRRIYAIELENIILMHPLVKDVAVVGDSKQVVACVVRKRDTSLSVEKLTKFISERVPSYHMPTKIVFLDGFPRTTIGSVKRKILREELLTIKIEYSSSFTSINVD</sequence>
<protein>
    <submittedName>
        <fullName evidence="7">Uncharacterized protein</fullName>
    </submittedName>
</protein>
<evidence type="ECO:0000256" key="1">
    <source>
        <dbReference type="ARBA" id="ARBA00004275"/>
    </source>
</evidence>
<feature type="domain" description="AMP-dependent synthetase/ligase" evidence="5">
    <location>
        <begin position="46"/>
        <end position="422"/>
    </location>
</feature>
<evidence type="ECO:0000259" key="5">
    <source>
        <dbReference type="Pfam" id="PF00501"/>
    </source>
</evidence>
<dbReference type="AlphaFoldDB" id="A0AAV8W1N7"/>
<keyword evidence="8" id="KW-1185">Reference proteome</keyword>
<dbReference type="InterPro" id="IPR025110">
    <property type="entry name" value="AMP-bd_C"/>
</dbReference>
<keyword evidence="3" id="KW-0436">Ligase</keyword>
<evidence type="ECO:0000256" key="2">
    <source>
        <dbReference type="ARBA" id="ARBA00006432"/>
    </source>
</evidence>
<dbReference type="GO" id="GO:0005777">
    <property type="term" value="C:peroxisome"/>
    <property type="evidence" value="ECO:0007669"/>
    <property type="project" value="UniProtKB-SubCell"/>
</dbReference>
<dbReference type="EMBL" id="JANEYG010000016">
    <property type="protein sequence ID" value="KAJ8919986.1"/>
    <property type="molecule type" value="Genomic_DNA"/>
</dbReference>
<dbReference type="PANTHER" id="PTHR24096">
    <property type="entry name" value="LONG-CHAIN-FATTY-ACID--COA LIGASE"/>
    <property type="match status" value="1"/>
</dbReference>
<evidence type="ECO:0000256" key="4">
    <source>
        <dbReference type="ARBA" id="ARBA00023140"/>
    </source>
</evidence>
<comment type="subcellular location">
    <subcellularLocation>
        <location evidence="1">Peroxisome</location>
    </subcellularLocation>
</comment>
<reference evidence="7 8" key="1">
    <citation type="journal article" date="2023" name="Insect Mol. Biol.">
        <title>Genome sequencing provides insights into the evolution of gene families encoding plant cell wall-degrading enzymes in longhorned beetles.</title>
        <authorList>
            <person name="Shin N.R."/>
            <person name="Okamura Y."/>
            <person name="Kirsch R."/>
            <person name="Pauchet Y."/>
        </authorList>
    </citation>
    <scope>NUCLEOTIDE SEQUENCE [LARGE SCALE GENOMIC DNA]</scope>
    <source>
        <strain evidence="7">EAD_L_NR</strain>
    </source>
</reference>
<dbReference type="InterPro" id="IPR042099">
    <property type="entry name" value="ANL_N_sf"/>
</dbReference>
<dbReference type="PANTHER" id="PTHR24096:SF149">
    <property type="entry name" value="AMP-BINDING DOMAIN-CONTAINING PROTEIN-RELATED"/>
    <property type="match status" value="1"/>
</dbReference>
<comment type="similarity">
    <text evidence="2">Belongs to the ATP-dependent AMP-binding enzyme family.</text>
</comment>
<comment type="caution">
    <text evidence="7">The sequence shown here is derived from an EMBL/GenBank/DDBJ whole genome shotgun (WGS) entry which is preliminary data.</text>
</comment>
<proteinExistence type="inferred from homology"/>
<dbReference type="SUPFAM" id="SSF56801">
    <property type="entry name" value="Acetyl-CoA synthetase-like"/>
    <property type="match status" value="1"/>
</dbReference>
<feature type="domain" description="AMP-binding enzyme C-terminal" evidence="6">
    <location>
        <begin position="472"/>
        <end position="541"/>
    </location>
</feature>
<accession>A0AAV8W1N7</accession>